<organism evidence="2 3">
    <name type="scientific">Paenibacillus physcomitrellae</name>
    <dbReference type="NCBI Taxonomy" id="1619311"/>
    <lineage>
        <taxon>Bacteria</taxon>
        <taxon>Bacillati</taxon>
        <taxon>Bacillota</taxon>
        <taxon>Bacilli</taxon>
        <taxon>Bacillales</taxon>
        <taxon>Paenibacillaceae</taxon>
        <taxon>Paenibacillus</taxon>
    </lineage>
</organism>
<accession>A0ABQ1H064</accession>
<gene>
    <name evidence="2" type="ORF">GCM10010917_43170</name>
</gene>
<name>A0ABQ1H064_9BACL</name>
<dbReference type="Proteomes" id="UP000609323">
    <property type="component" value="Unassembled WGS sequence"/>
</dbReference>
<dbReference type="InterPro" id="IPR004860">
    <property type="entry name" value="LAGLIDADG_dom"/>
</dbReference>
<feature type="domain" description="Homing endonuclease LAGLIDADG" evidence="1">
    <location>
        <begin position="51"/>
        <end position="141"/>
    </location>
</feature>
<comment type="caution">
    <text evidence="2">The sequence shown here is derived from an EMBL/GenBank/DDBJ whole genome shotgun (WGS) entry which is preliminary data.</text>
</comment>
<dbReference type="Gene3D" id="3.10.28.10">
    <property type="entry name" value="Homing endonucleases"/>
    <property type="match status" value="1"/>
</dbReference>
<dbReference type="InterPro" id="IPR027434">
    <property type="entry name" value="Homing_endonucl"/>
</dbReference>
<dbReference type="EMBL" id="BMHF01000031">
    <property type="protein sequence ID" value="GGA53350.1"/>
    <property type="molecule type" value="Genomic_DNA"/>
</dbReference>
<dbReference type="PANTHER" id="PTHR36181">
    <property type="entry name" value="INTRON-ENCODED ENDONUCLEASE AI3-RELATED"/>
    <property type="match status" value="1"/>
</dbReference>
<dbReference type="InterPro" id="IPR051289">
    <property type="entry name" value="LAGLIDADG_Endonuclease"/>
</dbReference>
<dbReference type="SUPFAM" id="SSF55608">
    <property type="entry name" value="Homing endonucleases"/>
    <property type="match status" value="1"/>
</dbReference>
<sequence>MYYYILLHVNFSSNLPTIGVIHQNALKKSNKALRLDKQEYISIPSSFLAFLAGLVDGDGYIQVTKTSKGFIAIKLVISLHLEDLSILEYIHSVLKIGKINIYKDLRSPTCKLVINKTDLQEILFPLLMYNKIFFLTNTRADQFNLAMYIFKNDIKMYNQIPDNTPAVFEIPKNPIDYTLLPFFKN</sequence>
<dbReference type="Pfam" id="PF00961">
    <property type="entry name" value="LAGLIDADG_1"/>
    <property type="match status" value="1"/>
</dbReference>
<evidence type="ECO:0000313" key="2">
    <source>
        <dbReference type="EMBL" id="GGA53350.1"/>
    </source>
</evidence>
<keyword evidence="3" id="KW-1185">Reference proteome</keyword>
<reference evidence="3" key="1">
    <citation type="journal article" date="2019" name="Int. J. Syst. Evol. Microbiol.">
        <title>The Global Catalogue of Microorganisms (GCM) 10K type strain sequencing project: providing services to taxonomists for standard genome sequencing and annotation.</title>
        <authorList>
            <consortium name="The Broad Institute Genomics Platform"/>
            <consortium name="The Broad Institute Genome Sequencing Center for Infectious Disease"/>
            <person name="Wu L."/>
            <person name="Ma J."/>
        </authorList>
    </citation>
    <scope>NUCLEOTIDE SEQUENCE [LARGE SCALE GENOMIC DNA]</scope>
    <source>
        <strain evidence="3">CGMCC 1.15044</strain>
    </source>
</reference>
<protein>
    <recommendedName>
        <fullName evidence="1">Homing endonuclease LAGLIDADG domain-containing protein</fullName>
    </recommendedName>
</protein>
<proteinExistence type="predicted"/>
<dbReference type="PANTHER" id="PTHR36181:SF3">
    <property type="entry name" value="INTRON-ENCODED DNA ENDONUCLEASE AI5 BETA"/>
    <property type="match status" value="1"/>
</dbReference>
<evidence type="ECO:0000313" key="3">
    <source>
        <dbReference type="Proteomes" id="UP000609323"/>
    </source>
</evidence>
<evidence type="ECO:0000259" key="1">
    <source>
        <dbReference type="Pfam" id="PF00961"/>
    </source>
</evidence>